<dbReference type="Pfam" id="PF06722">
    <property type="entry name" value="EryCIII-like_C"/>
    <property type="match status" value="1"/>
</dbReference>
<comment type="pathway">
    <text evidence="1">Antibiotic biosynthesis; vancomycin biosynthesis.</text>
</comment>
<gene>
    <name evidence="5" type="ORF">H4696_001638</name>
</gene>
<feature type="domain" description="Glycosyltransferase family 28 N-terminal" evidence="3">
    <location>
        <begin position="5"/>
        <end position="86"/>
    </location>
</feature>
<sequence length="402" mass="43143">MSRQVVIVAPGSRGDVQPCVALGEGLAADGDRVRILAAPRFRSLVEGHGLTFAPLSADPAEILASAAGQAWTSPGKFLSGLREVLRPVLAQLLADTHAGTTGADLILAPTLGFLGTHLAAHLDVPHAELHYQPSVPTRSFAHPLLPQAEHLGPWGRHLSFRAVDALAWHLLRPEIDRWRTETLHLPAAGMRGPRRRSPVLCGFSTAVVPRPPDWPAHVHVTGYWFLDQGAWHPDARLRDFLAAGPPPVYVGFGSMRPAEAEKTFEVVRTSLRRAGLRGLLATEGDVDADDLLTVADVPHGWLFPRTAAVVHHGGAGTTAAALRAGVPSLVCPVFSDQPYWGERVSRLSAGPKPLPLKELDADALTARLRELTGNPLFRRGAQYTGARLRAEDGVAHAVSVLR</sequence>
<keyword evidence="6" id="KW-1185">Reference proteome</keyword>
<dbReference type="RefSeq" id="WP_086865584.1">
    <property type="nucleotide sequence ID" value="NZ_JADBEG010000001.1"/>
</dbReference>
<keyword evidence="2" id="KW-0045">Antibiotic biosynthesis</keyword>
<dbReference type="InterPro" id="IPR010610">
    <property type="entry name" value="EryCIII-like_C"/>
</dbReference>
<dbReference type="InterPro" id="IPR004276">
    <property type="entry name" value="GlycoTrans_28_N"/>
</dbReference>
<feature type="domain" description="Erythromycin biosynthesis protein CIII-like C-terminal" evidence="4">
    <location>
        <begin position="290"/>
        <end position="383"/>
    </location>
</feature>
<comment type="caution">
    <text evidence="5">The sequence shown here is derived from an EMBL/GenBank/DDBJ whole genome shotgun (WGS) entry which is preliminary data.</text>
</comment>
<dbReference type="Proteomes" id="UP000631670">
    <property type="component" value="Unassembled WGS sequence"/>
</dbReference>
<evidence type="ECO:0000313" key="5">
    <source>
        <dbReference type="EMBL" id="MBE1494538.1"/>
    </source>
</evidence>
<reference evidence="5 6" key="1">
    <citation type="submission" date="2020-10" db="EMBL/GenBank/DDBJ databases">
        <title>Sequencing the genomes of 1000 actinobacteria strains.</title>
        <authorList>
            <person name="Klenk H.-P."/>
        </authorList>
    </citation>
    <scope>NUCLEOTIDE SEQUENCE [LARGE SCALE GENOMIC DNA]</scope>
    <source>
        <strain evidence="5 6">DSM 44653</strain>
    </source>
</reference>
<evidence type="ECO:0000256" key="1">
    <source>
        <dbReference type="ARBA" id="ARBA00004660"/>
    </source>
</evidence>
<organism evidence="5 6">
    <name type="scientific">Amycolatopsis lexingtonensis</name>
    <dbReference type="NCBI Taxonomy" id="218822"/>
    <lineage>
        <taxon>Bacteria</taxon>
        <taxon>Bacillati</taxon>
        <taxon>Actinomycetota</taxon>
        <taxon>Actinomycetes</taxon>
        <taxon>Pseudonocardiales</taxon>
        <taxon>Pseudonocardiaceae</taxon>
        <taxon>Amycolatopsis</taxon>
    </lineage>
</organism>
<protein>
    <submittedName>
        <fullName evidence="5">UDP:flavonoid glycosyltransferase YjiC (YdhE family)</fullName>
    </submittedName>
</protein>
<dbReference type="Pfam" id="PF03033">
    <property type="entry name" value="Glyco_transf_28"/>
    <property type="match status" value="1"/>
</dbReference>
<dbReference type="EMBL" id="JADBEG010000001">
    <property type="protein sequence ID" value="MBE1494538.1"/>
    <property type="molecule type" value="Genomic_DNA"/>
</dbReference>
<dbReference type="CDD" id="cd03784">
    <property type="entry name" value="GT1_Gtf-like"/>
    <property type="match status" value="1"/>
</dbReference>
<dbReference type="Gene3D" id="3.40.50.2000">
    <property type="entry name" value="Glycogen Phosphorylase B"/>
    <property type="match status" value="2"/>
</dbReference>
<evidence type="ECO:0000259" key="3">
    <source>
        <dbReference type="Pfam" id="PF03033"/>
    </source>
</evidence>
<name>A0ABR9HUD7_9PSEU</name>
<dbReference type="PANTHER" id="PTHR48050">
    <property type="entry name" value="STEROL 3-BETA-GLUCOSYLTRANSFERASE"/>
    <property type="match status" value="1"/>
</dbReference>
<dbReference type="SUPFAM" id="SSF53756">
    <property type="entry name" value="UDP-Glycosyltransferase/glycogen phosphorylase"/>
    <property type="match status" value="1"/>
</dbReference>
<evidence type="ECO:0000313" key="6">
    <source>
        <dbReference type="Proteomes" id="UP000631670"/>
    </source>
</evidence>
<accession>A0ABR9HUD7</accession>
<dbReference type="InterPro" id="IPR002213">
    <property type="entry name" value="UDP_glucos_trans"/>
</dbReference>
<evidence type="ECO:0000259" key="4">
    <source>
        <dbReference type="Pfam" id="PF06722"/>
    </source>
</evidence>
<proteinExistence type="predicted"/>
<evidence type="ECO:0000256" key="2">
    <source>
        <dbReference type="ARBA" id="ARBA00023194"/>
    </source>
</evidence>
<dbReference type="InterPro" id="IPR050426">
    <property type="entry name" value="Glycosyltransferase_28"/>
</dbReference>
<dbReference type="PANTHER" id="PTHR48050:SF13">
    <property type="entry name" value="STEROL 3-BETA-GLUCOSYLTRANSFERASE UGT80A2"/>
    <property type="match status" value="1"/>
</dbReference>